<feature type="region of interest" description="Disordered" evidence="1">
    <location>
        <begin position="1"/>
        <end position="101"/>
    </location>
</feature>
<reference evidence="2" key="1">
    <citation type="submission" date="2023-10" db="EMBL/GenBank/DDBJ databases">
        <authorList>
            <person name="Chen Y."/>
            <person name="Shah S."/>
            <person name="Dougan E. K."/>
            <person name="Thang M."/>
            <person name="Chan C."/>
        </authorList>
    </citation>
    <scope>NUCLEOTIDE SEQUENCE [LARGE SCALE GENOMIC DNA]</scope>
</reference>
<protein>
    <submittedName>
        <fullName evidence="2">Uncharacterized protein</fullName>
    </submittedName>
</protein>
<organism evidence="2 3">
    <name type="scientific">Prorocentrum cordatum</name>
    <dbReference type="NCBI Taxonomy" id="2364126"/>
    <lineage>
        <taxon>Eukaryota</taxon>
        <taxon>Sar</taxon>
        <taxon>Alveolata</taxon>
        <taxon>Dinophyceae</taxon>
        <taxon>Prorocentrales</taxon>
        <taxon>Prorocentraceae</taxon>
        <taxon>Prorocentrum</taxon>
    </lineage>
</organism>
<keyword evidence="3" id="KW-1185">Reference proteome</keyword>
<proteinExistence type="predicted"/>
<evidence type="ECO:0000313" key="2">
    <source>
        <dbReference type="EMBL" id="CAK0789079.1"/>
    </source>
</evidence>
<dbReference type="Proteomes" id="UP001189429">
    <property type="component" value="Unassembled WGS sequence"/>
</dbReference>
<gene>
    <name evidence="2" type="ORF">PCOR1329_LOCUS748</name>
</gene>
<name>A0ABN9P8L3_9DINO</name>
<evidence type="ECO:0000313" key="3">
    <source>
        <dbReference type="Proteomes" id="UP001189429"/>
    </source>
</evidence>
<dbReference type="EMBL" id="CAUYUJ010000168">
    <property type="protein sequence ID" value="CAK0789079.1"/>
    <property type="molecule type" value="Genomic_DNA"/>
</dbReference>
<comment type="caution">
    <text evidence="2">The sequence shown here is derived from an EMBL/GenBank/DDBJ whole genome shotgun (WGS) entry which is preliminary data.</text>
</comment>
<sequence>MPVFGLLAHQQKGSGARIKRGARLVDASTRADSPALRPLVRRGDGGVLPSDQSASPDKPGRQTPRPPGPGGQFLGPRAFKQSRTQGKRRSPGEEVEGGGGG</sequence>
<evidence type="ECO:0000256" key="1">
    <source>
        <dbReference type="SAM" id="MobiDB-lite"/>
    </source>
</evidence>
<accession>A0ABN9P8L3</accession>